<accession>A0A068RPV2</accession>
<comment type="caution">
    <text evidence="1">The sequence shown here is derived from an EMBL/GenBank/DDBJ whole genome shotgun (WGS) entry which is preliminary data.</text>
</comment>
<sequence>MGSWYVDKMDIHASPFSYISITAHATQAIGSTSLIPEGAFQPSSLLPNLRVTKASTSFRLIRCHHYQCPLVHIRYKGYFATFICKESSNFHYQIAYRRTHLYCRSISYTRS</sequence>
<reference evidence="1" key="1">
    <citation type="submission" date="2013-08" db="EMBL/GenBank/DDBJ databases">
        <title>Gene expansion shapes genome architecture in the human pathogen Lichtheimia corymbifera: an evolutionary genomics analysis in the ancient terrestrial Mucorales (Mucoromycotina).</title>
        <authorList>
            <person name="Schwartze V.U."/>
            <person name="Winter S."/>
            <person name="Shelest E."/>
            <person name="Marcet-Houben M."/>
            <person name="Horn F."/>
            <person name="Wehner S."/>
            <person name="Hoffmann K."/>
            <person name="Riege K."/>
            <person name="Sammeth M."/>
            <person name="Nowrousian M."/>
            <person name="Valiante V."/>
            <person name="Linde J."/>
            <person name="Jacobsen I.D."/>
            <person name="Marz M."/>
            <person name="Brakhage A.A."/>
            <person name="Gabaldon T."/>
            <person name="Bocker S."/>
            <person name="Voigt K."/>
        </authorList>
    </citation>
    <scope>NUCLEOTIDE SEQUENCE [LARGE SCALE GENOMIC DNA]</scope>
    <source>
        <strain evidence="1">FSU 9682</strain>
    </source>
</reference>
<keyword evidence="2" id="KW-1185">Reference proteome</keyword>
<dbReference type="EMBL" id="CBTN010000011">
    <property type="protein sequence ID" value="CDH51999.1"/>
    <property type="molecule type" value="Genomic_DNA"/>
</dbReference>
<dbReference type="AlphaFoldDB" id="A0A068RPV2"/>
<name>A0A068RPV2_9FUNG</name>
<evidence type="ECO:0000313" key="1">
    <source>
        <dbReference type="EMBL" id="CDH51999.1"/>
    </source>
</evidence>
<evidence type="ECO:0000313" key="2">
    <source>
        <dbReference type="Proteomes" id="UP000027586"/>
    </source>
</evidence>
<dbReference type="Proteomes" id="UP000027586">
    <property type="component" value="Unassembled WGS sequence"/>
</dbReference>
<gene>
    <name evidence="1" type="ORF">LCOR_03534.1</name>
</gene>
<organism evidence="1 2">
    <name type="scientific">Lichtheimia corymbifera JMRC:FSU:9682</name>
    <dbReference type="NCBI Taxonomy" id="1263082"/>
    <lineage>
        <taxon>Eukaryota</taxon>
        <taxon>Fungi</taxon>
        <taxon>Fungi incertae sedis</taxon>
        <taxon>Mucoromycota</taxon>
        <taxon>Mucoromycotina</taxon>
        <taxon>Mucoromycetes</taxon>
        <taxon>Mucorales</taxon>
        <taxon>Lichtheimiaceae</taxon>
        <taxon>Lichtheimia</taxon>
    </lineage>
</organism>
<dbReference type="VEuPathDB" id="FungiDB:LCOR_03534.1"/>
<protein>
    <submittedName>
        <fullName evidence="1">Uncharacterized protein</fullName>
    </submittedName>
</protein>
<proteinExistence type="predicted"/>